<dbReference type="EMBL" id="UEGW01000001">
    <property type="protein sequence ID" value="SRX94022.1"/>
    <property type="molecule type" value="Genomic_DNA"/>
</dbReference>
<evidence type="ECO:0000259" key="1">
    <source>
        <dbReference type="Pfam" id="PF09995"/>
    </source>
</evidence>
<protein>
    <recommendedName>
        <fullName evidence="1">ER-bound oxygenase mpaB/mpaB'/Rubber oxygenase catalytic domain-containing protein</fullName>
    </recommendedName>
</protein>
<gene>
    <name evidence="2" type="ORF">MSP7336_02269</name>
</gene>
<name>A0A375YYU6_MYCSH</name>
<organism evidence="2 3">
    <name type="scientific">Mycobacterium shimoidei</name>
    <dbReference type="NCBI Taxonomy" id="29313"/>
    <lineage>
        <taxon>Bacteria</taxon>
        <taxon>Bacillati</taxon>
        <taxon>Actinomycetota</taxon>
        <taxon>Actinomycetes</taxon>
        <taxon>Mycobacteriales</taxon>
        <taxon>Mycobacteriaceae</taxon>
        <taxon>Mycobacterium</taxon>
    </lineage>
</organism>
<reference evidence="2 3" key="1">
    <citation type="submission" date="2018-05" db="EMBL/GenBank/DDBJ databases">
        <authorList>
            <consortium name="IHU Genomes"/>
        </authorList>
    </citation>
    <scope>NUCLEOTIDE SEQUENCE [LARGE SCALE GENOMIC DNA]</scope>
    <source>
        <strain evidence="2 3">P7336</strain>
    </source>
</reference>
<dbReference type="STRING" id="29313.BHQ16_15750"/>
<dbReference type="PANTHER" id="PTHR36151:SF3">
    <property type="entry name" value="ER-BOUND OXYGENASE MPAB_MPAB'_RUBBER OXYGENASE CATALYTIC DOMAIN-CONTAINING PROTEIN"/>
    <property type="match status" value="1"/>
</dbReference>
<dbReference type="AlphaFoldDB" id="A0A375YYU6"/>
<dbReference type="Proteomes" id="UP000252015">
    <property type="component" value="Unassembled WGS sequence"/>
</dbReference>
<accession>A0A375YYU6</accession>
<dbReference type="GO" id="GO:0016491">
    <property type="term" value="F:oxidoreductase activity"/>
    <property type="evidence" value="ECO:0007669"/>
    <property type="project" value="InterPro"/>
</dbReference>
<proteinExistence type="predicted"/>
<dbReference type="InterPro" id="IPR018713">
    <property type="entry name" value="MPAB/Lcp_cat_dom"/>
</dbReference>
<evidence type="ECO:0000313" key="2">
    <source>
        <dbReference type="EMBL" id="SRX94022.1"/>
    </source>
</evidence>
<evidence type="ECO:0000313" key="3">
    <source>
        <dbReference type="Proteomes" id="UP000252015"/>
    </source>
</evidence>
<dbReference type="Pfam" id="PF09995">
    <property type="entry name" value="MPAB_Lcp_cat"/>
    <property type="match status" value="1"/>
</dbReference>
<feature type="domain" description="ER-bound oxygenase mpaB/mpaB'/Rubber oxygenase catalytic" evidence="1">
    <location>
        <begin position="34"/>
        <end position="268"/>
    </location>
</feature>
<dbReference type="PANTHER" id="PTHR36151">
    <property type="entry name" value="BLR2777 PROTEIN"/>
    <property type="match status" value="1"/>
</dbReference>
<sequence>MEGDRVSTLREWLSLPDVEPAEDYGFFGPDSVTWKVWSYPTSLSIGFQRAVVIEELDPALVASVDKTHQIYDRPRTRYDRTLRYFAMVAFGDSRSTAEAADVLVKVHSKAIGTDDVTGKPYDANDPASQLWIHLTAWHSILVAYEKYGPGKLSAEQEAQYWAECARAAELQTCSPADVPRTREGIRGYFEQMRPQLIGSDIARQAMRHLLQAEVMLPPMPPLLRPFTQIITGFLRRGTLATMPRWMREMAGLSTSRALDALVVLPLRAGFTVISRSTRLQLMLLRLLSPTTLPIGARVLRAIPPVNPVTTTPREAQARYGYANPAQAHLEFREKQRTRVFGEGRAPSDEGIVESERILGRVG</sequence>
<keyword evidence="3" id="KW-1185">Reference proteome</keyword>